<evidence type="ECO:0000313" key="3">
    <source>
        <dbReference type="Proteomes" id="UP000765509"/>
    </source>
</evidence>
<accession>A0A9Q3P6R1</accession>
<evidence type="ECO:0000256" key="1">
    <source>
        <dbReference type="SAM" id="MobiDB-lite"/>
    </source>
</evidence>
<sequence>MNSEYGLIHDNILRAESLSSGRNRNLSMPIQKLVQSSQRRAVGNMTKPLAGGHELLLTHQELSGSVEDHRPLRRLEPIVLQRKSQKDNNWLMNQSLLSIDQNNELEMTPALKSEGPVACSSSKPAPEVSKDKPKGPENTQKGPKNHLGKGNGKANWHRPYPQGYRIPKFEP</sequence>
<dbReference type="AlphaFoldDB" id="A0A9Q3P6R1"/>
<feature type="region of interest" description="Disordered" evidence="1">
    <location>
        <begin position="112"/>
        <end position="171"/>
    </location>
</feature>
<comment type="caution">
    <text evidence="2">The sequence shown here is derived from an EMBL/GenBank/DDBJ whole genome shotgun (WGS) entry which is preliminary data.</text>
</comment>
<name>A0A9Q3P6R1_9BASI</name>
<dbReference type="EMBL" id="AVOT02055911">
    <property type="protein sequence ID" value="MBW0550355.1"/>
    <property type="molecule type" value="Genomic_DNA"/>
</dbReference>
<protein>
    <submittedName>
        <fullName evidence="2">Uncharacterized protein</fullName>
    </submittedName>
</protein>
<organism evidence="2 3">
    <name type="scientific">Austropuccinia psidii MF-1</name>
    <dbReference type="NCBI Taxonomy" id="1389203"/>
    <lineage>
        <taxon>Eukaryota</taxon>
        <taxon>Fungi</taxon>
        <taxon>Dikarya</taxon>
        <taxon>Basidiomycota</taxon>
        <taxon>Pucciniomycotina</taxon>
        <taxon>Pucciniomycetes</taxon>
        <taxon>Pucciniales</taxon>
        <taxon>Sphaerophragmiaceae</taxon>
        <taxon>Austropuccinia</taxon>
    </lineage>
</organism>
<gene>
    <name evidence="2" type="ORF">O181_090070</name>
</gene>
<proteinExistence type="predicted"/>
<reference evidence="2" key="1">
    <citation type="submission" date="2021-03" db="EMBL/GenBank/DDBJ databases">
        <title>Draft genome sequence of rust myrtle Austropuccinia psidii MF-1, a brazilian biotype.</title>
        <authorList>
            <person name="Quecine M.C."/>
            <person name="Pachon D.M.R."/>
            <person name="Bonatelli M.L."/>
            <person name="Correr F.H."/>
            <person name="Franceschini L.M."/>
            <person name="Leite T.F."/>
            <person name="Margarido G.R.A."/>
            <person name="Almeida C.A."/>
            <person name="Ferrarezi J.A."/>
            <person name="Labate C.A."/>
        </authorList>
    </citation>
    <scope>NUCLEOTIDE SEQUENCE</scope>
    <source>
        <strain evidence="2">MF-1</strain>
    </source>
</reference>
<dbReference type="Proteomes" id="UP000765509">
    <property type="component" value="Unassembled WGS sequence"/>
</dbReference>
<keyword evidence="3" id="KW-1185">Reference proteome</keyword>
<evidence type="ECO:0000313" key="2">
    <source>
        <dbReference type="EMBL" id="MBW0550355.1"/>
    </source>
</evidence>